<dbReference type="Proteomes" id="UP001055439">
    <property type="component" value="Chromosome 8"/>
</dbReference>
<keyword evidence="1" id="KW-1133">Transmembrane helix</keyword>
<keyword evidence="1" id="KW-0472">Membrane</keyword>
<feature type="transmembrane region" description="Helical" evidence="1">
    <location>
        <begin position="6"/>
        <end position="24"/>
    </location>
</feature>
<name>A0A9E7GZC3_9LILI</name>
<keyword evidence="3" id="KW-1185">Reference proteome</keyword>
<protein>
    <submittedName>
        <fullName evidence="2">Uncharacterized protein</fullName>
    </submittedName>
</protein>
<dbReference type="EMBL" id="CP097510">
    <property type="protein sequence ID" value="URE24596.1"/>
    <property type="molecule type" value="Genomic_DNA"/>
</dbReference>
<dbReference type="OrthoDB" id="437960at2759"/>
<accession>A0A9E7GZC3</accession>
<reference evidence="2" key="1">
    <citation type="submission" date="2022-05" db="EMBL/GenBank/DDBJ databases">
        <title>The Musa troglodytarum L. genome provides insights into the mechanism of non-climacteric behaviour and enrichment of carotenoids.</title>
        <authorList>
            <person name="Wang J."/>
        </authorList>
    </citation>
    <scope>NUCLEOTIDE SEQUENCE</scope>
    <source>
        <tissue evidence="2">Leaf</tissue>
    </source>
</reference>
<evidence type="ECO:0000313" key="2">
    <source>
        <dbReference type="EMBL" id="URE24596.1"/>
    </source>
</evidence>
<keyword evidence="1" id="KW-0812">Transmembrane</keyword>
<sequence>MPASTLVTRSMVLVCITLLMVTAMKDHGMKARSKVLGCTPFVMGTQDAEIGTLEFSRAPFSHQILLFSVPFRYHMLPLLIEQPPLLELLRLKLYRIG</sequence>
<proteinExistence type="predicted"/>
<gene>
    <name evidence="2" type="ORF">MUK42_15940</name>
</gene>
<organism evidence="2 3">
    <name type="scientific">Musa troglodytarum</name>
    <name type="common">fe'i banana</name>
    <dbReference type="NCBI Taxonomy" id="320322"/>
    <lineage>
        <taxon>Eukaryota</taxon>
        <taxon>Viridiplantae</taxon>
        <taxon>Streptophyta</taxon>
        <taxon>Embryophyta</taxon>
        <taxon>Tracheophyta</taxon>
        <taxon>Spermatophyta</taxon>
        <taxon>Magnoliopsida</taxon>
        <taxon>Liliopsida</taxon>
        <taxon>Zingiberales</taxon>
        <taxon>Musaceae</taxon>
        <taxon>Musa</taxon>
    </lineage>
</organism>
<evidence type="ECO:0000256" key="1">
    <source>
        <dbReference type="SAM" id="Phobius"/>
    </source>
</evidence>
<dbReference type="AlphaFoldDB" id="A0A9E7GZC3"/>
<evidence type="ECO:0000313" key="3">
    <source>
        <dbReference type="Proteomes" id="UP001055439"/>
    </source>
</evidence>